<evidence type="ECO:0000313" key="3">
    <source>
        <dbReference type="Proteomes" id="UP001597472"/>
    </source>
</evidence>
<feature type="transmembrane region" description="Helical" evidence="1">
    <location>
        <begin position="32"/>
        <end position="53"/>
    </location>
</feature>
<accession>A0ABW5KW81</accession>
<dbReference type="RefSeq" id="WP_376895225.1">
    <property type="nucleotide sequence ID" value="NZ_JBHULS010000022.1"/>
</dbReference>
<sequence length="184" mass="20997">MTTKIITILLGLTILILGLNYGSPIEITFQPGHRIGVLILAVLVGMIFFLLFRQSLKFKKLGLKLAGIGLTGIILLPYLWIGLWTVPAAIFSDEYPMLEDTSEYTNQDGERIVGQFMEISGSLHHYQNRKVLYDFKNGIRISYLYPDEKINGTWTYHRFGFDEGYISKSDTTYTAEFENGRVKK</sequence>
<comment type="caution">
    <text evidence="2">The sequence shown here is derived from an EMBL/GenBank/DDBJ whole genome shotgun (WGS) entry which is preliminary data.</text>
</comment>
<dbReference type="Proteomes" id="UP001597472">
    <property type="component" value="Unassembled WGS sequence"/>
</dbReference>
<protein>
    <submittedName>
        <fullName evidence="2">Uncharacterized protein</fullName>
    </submittedName>
</protein>
<name>A0ABW5KW81_9FLAO</name>
<gene>
    <name evidence="2" type="ORF">ACFSQP_13085</name>
</gene>
<dbReference type="EMBL" id="JBHULS010000022">
    <property type="protein sequence ID" value="MFD2552743.1"/>
    <property type="molecule type" value="Genomic_DNA"/>
</dbReference>
<keyword evidence="1" id="KW-0472">Membrane</keyword>
<keyword evidence="3" id="KW-1185">Reference proteome</keyword>
<evidence type="ECO:0000256" key="1">
    <source>
        <dbReference type="SAM" id="Phobius"/>
    </source>
</evidence>
<evidence type="ECO:0000313" key="2">
    <source>
        <dbReference type="EMBL" id="MFD2552743.1"/>
    </source>
</evidence>
<organism evidence="2 3">
    <name type="scientific">Bizionia sediminis</name>
    <dbReference type="NCBI Taxonomy" id="1737064"/>
    <lineage>
        <taxon>Bacteria</taxon>
        <taxon>Pseudomonadati</taxon>
        <taxon>Bacteroidota</taxon>
        <taxon>Flavobacteriia</taxon>
        <taxon>Flavobacteriales</taxon>
        <taxon>Flavobacteriaceae</taxon>
        <taxon>Bizionia</taxon>
    </lineage>
</organism>
<keyword evidence="1" id="KW-1133">Transmembrane helix</keyword>
<feature type="transmembrane region" description="Helical" evidence="1">
    <location>
        <begin position="65"/>
        <end position="86"/>
    </location>
</feature>
<keyword evidence="1" id="KW-0812">Transmembrane</keyword>
<reference evidence="3" key="1">
    <citation type="journal article" date="2019" name="Int. J. Syst. Evol. Microbiol.">
        <title>The Global Catalogue of Microorganisms (GCM) 10K type strain sequencing project: providing services to taxonomists for standard genome sequencing and annotation.</title>
        <authorList>
            <consortium name="The Broad Institute Genomics Platform"/>
            <consortium name="The Broad Institute Genome Sequencing Center for Infectious Disease"/>
            <person name="Wu L."/>
            <person name="Ma J."/>
        </authorList>
    </citation>
    <scope>NUCLEOTIDE SEQUENCE [LARGE SCALE GENOMIC DNA]</scope>
    <source>
        <strain evidence="3">KCTC 42587</strain>
    </source>
</reference>
<proteinExistence type="predicted"/>